<dbReference type="EMBL" id="ADZX01000356">
    <property type="protein sequence ID" value="EFK97096.1"/>
    <property type="molecule type" value="Genomic_DNA"/>
</dbReference>
<comment type="caution">
    <text evidence="1">The sequence shown here is derived from an EMBL/GenBank/DDBJ whole genome shotgun (WGS) entry which is preliminary data.</text>
</comment>
<gene>
    <name evidence="1" type="ORF">LDC_0869</name>
</gene>
<protein>
    <submittedName>
        <fullName evidence="1">Uncharacterized protein</fullName>
    </submittedName>
</protein>
<proteinExistence type="predicted"/>
<organism evidence="1">
    <name type="scientific">sediment metagenome</name>
    <dbReference type="NCBI Taxonomy" id="749907"/>
    <lineage>
        <taxon>unclassified sequences</taxon>
        <taxon>metagenomes</taxon>
        <taxon>ecological metagenomes</taxon>
    </lineage>
</organism>
<dbReference type="AlphaFoldDB" id="D9PH69"/>
<accession>D9PH69</accession>
<name>D9PH69_9ZZZZ</name>
<sequence>MLPSSEPLSIGWKVKFNRPFYGLKVGDVSTIVAIVPRKRNCGLLECSGCIQFEGDRVECSSTGGKRMFEVYAKTGHIDFNIPRNEINIVGMI</sequence>
<reference evidence="1" key="2">
    <citation type="journal article" date="2011" name="Microb. Ecol.">
        <title>Taxonomic and Functional Metagenomic Profiling of the Microbial Community in the Anoxic Sediment of a Sub-saline Shallow Lake (Laguna de Carrizo, Central Spain).</title>
        <authorList>
            <person name="Ferrer M."/>
            <person name="Guazzaroni M.E."/>
            <person name="Richter M."/>
            <person name="Garcia-Salamanca A."/>
            <person name="Yarza P."/>
            <person name="Suarez-Suarez A."/>
            <person name="Solano J."/>
            <person name="Alcaide M."/>
            <person name="van Dillewijn P."/>
            <person name="Molina-Henares M.A."/>
            <person name="Lopez-Cortes N."/>
            <person name="Al-Ramahi Y."/>
            <person name="Guerrero C."/>
            <person name="Acosta A."/>
            <person name="de Eugenio L.I."/>
            <person name="Martinez V."/>
            <person name="Marques S."/>
            <person name="Rojo F."/>
            <person name="Santero E."/>
            <person name="Genilloud O."/>
            <person name="Perez-Perez J."/>
            <person name="Rossello-Mora R."/>
            <person name="Ramos J.L."/>
        </authorList>
    </citation>
    <scope>NUCLEOTIDE SEQUENCE</scope>
</reference>
<evidence type="ECO:0000313" key="1">
    <source>
        <dbReference type="EMBL" id="EFK97096.1"/>
    </source>
</evidence>
<reference evidence="1" key="1">
    <citation type="submission" date="2010-07" db="EMBL/GenBank/DDBJ databases">
        <authorList>
            <consortium name="CONSOLIDER consortium CSD2007-00005"/>
            <person name="Guazzaroni M.-E."/>
            <person name="Richter M."/>
            <person name="Garcia-Salamanca A."/>
            <person name="Yarza P."/>
            <person name="Ferrer M."/>
        </authorList>
    </citation>
    <scope>NUCLEOTIDE SEQUENCE</scope>
</reference>